<evidence type="ECO:0000313" key="2">
    <source>
        <dbReference type="Proteomes" id="UP000324222"/>
    </source>
</evidence>
<reference evidence="1 2" key="1">
    <citation type="submission" date="2019-05" db="EMBL/GenBank/DDBJ databases">
        <title>Another draft genome of Portunus trituberculatus and its Hox gene families provides insights of decapod evolution.</title>
        <authorList>
            <person name="Jeong J.-H."/>
            <person name="Song I."/>
            <person name="Kim S."/>
            <person name="Choi T."/>
            <person name="Kim D."/>
            <person name="Ryu S."/>
            <person name="Kim W."/>
        </authorList>
    </citation>
    <scope>NUCLEOTIDE SEQUENCE [LARGE SCALE GENOMIC DNA]</scope>
    <source>
        <tissue evidence="1">Muscle</tissue>
    </source>
</reference>
<sequence>MKKKKNRCIDEAAARSHVSYGTSPSRLPSHLQHFRLARLSPAAPIPLPALPSTSLSHCFSFHLLHCSFPTNSHGYSTQSFILIFCDSLWARLLYQQQPHFCLPST</sequence>
<comment type="caution">
    <text evidence="1">The sequence shown here is derived from an EMBL/GenBank/DDBJ whole genome shotgun (WGS) entry which is preliminary data.</text>
</comment>
<organism evidence="1 2">
    <name type="scientific">Portunus trituberculatus</name>
    <name type="common">Swimming crab</name>
    <name type="synonym">Neptunus trituberculatus</name>
    <dbReference type="NCBI Taxonomy" id="210409"/>
    <lineage>
        <taxon>Eukaryota</taxon>
        <taxon>Metazoa</taxon>
        <taxon>Ecdysozoa</taxon>
        <taxon>Arthropoda</taxon>
        <taxon>Crustacea</taxon>
        <taxon>Multicrustacea</taxon>
        <taxon>Malacostraca</taxon>
        <taxon>Eumalacostraca</taxon>
        <taxon>Eucarida</taxon>
        <taxon>Decapoda</taxon>
        <taxon>Pleocyemata</taxon>
        <taxon>Brachyura</taxon>
        <taxon>Eubrachyura</taxon>
        <taxon>Portunoidea</taxon>
        <taxon>Portunidae</taxon>
        <taxon>Portuninae</taxon>
        <taxon>Portunus</taxon>
    </lineage>
</organism>
<protein>
    <submittedName>
        <fullName evidence="1">Uncharacterized protein</fullName>
    </submittedName>
</protein>
<dbReference type="AlphaFoldDB" id="A0A5B7EJV7"/>
<keyword evidence="2" id="KW-1185">Reference proteome</keyword>
<proteinExistence type="predicted"/>
<dbReference type="Proteomes" id="UP000324222">
    <property type="component" value="Unassembled WGS sequence"/>
</dbReference>
<gene>
    <name evidence="1" type="ORF">E2C01_026779</name>
</gene>
<evidence type="ECO:0000313" key="1">
    <source>
        <dbReference type="EMBL" id="MPC33429.1"/>
    </source>
</evidence>
<accession>A0A5B7EJV7</accession>
<dbReference type="EMBL" id="VSRR010002834">
    <property type="protein sequence ID" value="MPC33429.1"/>
    <property type="molecule type" value="Genomic_DNA"/>
</dbReference>
<name>A0A5B7EJV7_PORTR</name>